<accession>A0A378PEX4</accession>
<dbReference type="PRINTS" id="PR00778">
    <property type="entry name" value="HTHARSR"/>
</dbReference>
<evidence type="ECO:0000313" key="9">
    <source>
        <dbReference type="Proteomes" id="UP000582487"/>
    </source>
</evidence>
<gene>
    <name evidence="5" type="ORF">FYZ43_10795</name>
    <name evidence="7" type="ORF">HHJ74_06875</name>
    <name evidence="6" type="ORF">HHJ78_04610</name>
</gene>
<keyword evidence="2" id="KW-0238">DNA-binding</keyword>
<evidence type="ECO:0000259" key="4">
    <source>
        <dbReference type="PROSITE" id="PS50987"/>
    </source>
</evidence>
<comment type="caution">
    <text evidence="6">The sequence shown here is derived from an EMBL/GenBank/DDBJ whole genome shotgun (WGS) entry which is preliminary data.</text>
</comment>
<dbReference type="PANTHER" id="PTHR43132:SF8">
    <property type="entry name" value="HTH-TYPE TRANSCRIPTIONAL REGULATOR KMTR"/>
    <property type="match status" value="1"/>
</dbReference>
<evidence type="ECO:0000256" key="1">
    <source>
        <dbReference type="ARBA" id="ARBA00023015"/>
    </source>
</evidence>
<dbReference type="EMBL" id="JABCUV010000007">
    <property type="protein sequence ID" value="NMW93416.1"/>
    <property type="molecule type" value="Genomic_DNA"/>
</dbReference>
<dbReference type="Proteomes" id="UP001209486">
    <property type="component" value="Unassembled WGS sequence"/>
</dbReference>
<dbReference type="AlphaFoldDB" id="A0A378PEX4"/>
<evidence type="ECO:0000313" key="7">
    <source>
        <dbReference type="EMBL" id="NMW93416.1"/>
    </source>
</evidence>
<evidence type="ECO:0000313" key="10">
    <source>
        <dbReference type="Proteomes" id="UP001209486"/>
    </source>
</evidence>
<evidence type="ECO:0000256" key="3">
    <source>
        <dbReference type="ARBA" id="ARBA00023163"/>
    </source>
</evidence>
<dbReference type="InterPro" id="IPR036390">
    <property type="entry name" value="WH_DNA-bd_sf"/>
</dbReference>
<keyword evidence="3" id="KW-0804">Transcription</keyword>
<feature type="domain" description="HTH arsR-type" evidence="4">
    <location>
        <begin position="12"/>
        <end position="106"/>
    </location>
</feature>
<dbReference type="GO" id="GO:0003677">
    <property type="term" value="F:DNA binding"/>
    <property type="evidence" value="ECO:0007669"/>
    <property type="project" value="UniProtKB-KW"/>
</dbReference>
<evidence type="ECO:0000256" key="2">
    <source>
        <dbReference type="ARBA" id="ARBA00023125"/>
    </source>
</evidence>
<keyword evidence="1" id="KW-0805">Transcription regulation</keyword>
<dbReference type="Pfam" id="PF01022">
    <property type="entry name" value="HTH_5"/>
    <property type="match status" value="1"/>
</dbReference>
<dbReference type="InterPro" id="IPR036388">
    <property type="entry name" value="WH-like_DNA-bd_sf"/>
</dbReference>
<dbReference type="NCBIfam" id="NF033788">
    <property type="entry name" value="HTH_metalloreg"/>
    <property type="match status" value="1"/>
</dbReference>
<dbReference type="InterPro" id="IPR001845">
    <property type="entry name" value="HTH_ArsR_DNA-bd_dom"/>
</dbReference>
<dbReference type="RefSeq" id="WP_004017025.1">
    <property type="nucleotide sequence ID" value="NZ_CAMPNB010000011.1"/>
</dbReference>
<organism evidence="6 8">
    <name type="scientific">Mobiluncus mulieris</name>
    <dbReference type="NCBI Taxonomy" id="2052"/>
    <lineage>
        <taxon>Bacteria</taxon>
        <taxon>Bacillati</taxon>
        <taxon>Actinomycetota</taxon>
        <taxon>Actinomycetes</taxon>
        <taxon>Actinomycetales</taxon>
        <taxon>Actinomycetaceae</taxon>
        <taxon>Mobiluncus</taxon>
    </lineage>
</organism>
<sequence length="125" mass="14222">MNEDTKRCTFSLDSDYVEFAAEVFRLLSDSTRVRLILVLREGEKSVNDLAELVHKTPTAVSQHLAKLRWGKIVSPRQEGNKVFYSLTSEDARELVSLAVFQASRMMGEIPTHPRCPHSRREFGEG</sequence>
<dbReference type="GO" id="GO:0003700">
    <property type="term" value="F:DNA-binding transcription factor activity"/>
    <property type="evidence" value="ECO:0007669"/>
    <property type="project" value="InterPro"/>
</dbReference>
<dbReference type="InterPro" id="IPR011991">
    <property type="entry name" value="ArsR-like_HTH"/>
</dbReference>
<evidence type="ECO:0000313" key="6">
    <source>
        <dbReference type="EMBL" id="NMW64828.1"/>
    </source>
</evidence>
<reference evidence="5 10" key="1">
    <citation type="submission" date="2019-08" db="EMBL/GenBank/DDBJ databases">
        <title>Comparison of rpoB and gyrB Sequences from Mobiluncus Species and Development of a Multiplex PCR Method for Clinical Detection of Mobiluncus curtisii and Mobiluncus mulieris.</title>
        <authorList>
            <person name="Yang L."/>
            <person name="Shen Y."/>
            <person name="Xu G."/>
            <person name="Shu L.-B."/>
            <person name="Hu J."/>
            <person name="Zhang R."/>
            <person name="Wang Y."/>
            <person name="Zhou H.-W."/>
            <person name="Zhang X."/>
        </authorList>
    </citation>
    <scope>NUCLEOTIDE SEQUENCE [LARGE SCALE GENOMIC DNA]</scope>
    <source>
        <strain evidence="5 10">M26</strain>
    </source>
</reference>
<dbReference type="PROSITE" id="PS50987">
    <property type="entry name" value="HTH_ARSR_2"/>
    <property type="match status" value="1"/>
</dbReference>
<dbReference type="InterPro" id="IPR051011">
    <property type="entry name" value="Metal_resp_trans_reg"/>
</dbReference>
<evidence type="ECO:0000313" key="8">
    <source>
        <dbReference type="Proteomes" id="UP000578252"/>
    </source>
</evidence>
<dbReference type="EMBL" id="JABCUR010000003">
    <property type="protein sequence ID" value="NMW64828.1"/>
    <property type="molecule type" value="Genomic_DNA"/>
</dbReference>
<reference evidence="8 9" key="2">
    <citation type="submission" date="2020-04" db="EMBL/GenBank/DDBJ databases">
        <title>Antimicrobial susceptibility and clonality of vaginal-derived multi-drug resistant Mobiluncus isolates in China.</title>
        <authorList>
            <person name="Zhang X."/>
        </authorList>
    </citation>
    <scope>NUCLEOTIDE SEQUENCE [LARGE SCALE GENOMIC DNA]</scope>
    <source>
        <strain evidence="6 8">13</strain>
        <strain evidence="7 9">7</strain>
    </source>
</reference>
<dbReference type="SUPFAM" id="SSF46785">
    <property type="entry name" value="Winged helix' DNA-binding domain"/>
    <property type="match status" value="1"/>
</dbReference>
<dbReference type="PANTHER" id="PTHR43132">
    <property type="entry name" value="ARSENICAL RESISTANCE OPERON REPRESSOR ARSR-RELATED"/>
    <property type="match status" value="1"/>
</dbReference>
<dbReference type="Proteomes" id="UP000578252">
    <property type="component" value="Unassembled WGS sequence"/>
</dbReference>
<dbReference type="CDD" id="cd00090">
    <property type="entry name" value="HTH_ARSR"/>
    <property type="match status" value="1"/>
</dbReference>
<name>A0A378PEX4_9ACTO</name>
<dbReference type="Proteomes" id="UP000582487">
    <property type="component" value="Unassembled WGS sequence"/>
</dbReference>
<proteinExistence type="predicted"/>
<dbReference type="SMART" id="SM00418">
    <property type="entry name" value="HTH_ARSR"/>
    <property type="match status" value="1"/>
</dbReference>
<protein>
    <submittedName>
        <fullName evidence="6">Winged helix-turn-helix transcriptional regulator</fullName>
    </submittedName>
</protein>
<evidence type="ECO:0000313" key="5">
    <source>
        <dbReference type="EMBL" id="MCU9969849.1"/>
    </source>
</evidence>
<dbReference type="EMBL" id="VSZY01000029">
    <property type="protein sequence ID" value="MCU9969849.1"/>
    <property type="molecule type" value="Genomic_DNA"/>
</dbReference>
<dbReference type="Gene3D" id="1.10.10.10">
    <property type="entry name" value="Winged helix-like DNA-binding domain superfamily/Winged helix DNA-binding domain"/>
    <property type="match status" value="1"/>
</dbReference>